<gene>
    <name evidence="2" type="ORF">SVIM_LOCUS336222</name>
</gene>
<protein>
    <submittedName>
        <fullName evidence="2">Uncharacterized protein</fullName>
    </submittedName>
</protein>
<proteinExistence type="predicted"/>
<feature type="compositionally biased region" description="Basic and acidic residues" evidence="1">
    <location>
        <begin position="37"/>
        <end position="50"/>
    </location>
</feature>
<organism evidence="2">
    <name type="scientific">Salix viminalis</name>
    <name type="common">Common osier</name>
    <name type="synonym">Basket willow</name>
    <dbReference type="NCBI Taxonomy" id="40686"/>
    <lineage>
        <taxon>Eukaryota</taxon>
        <taxon>Viridiplantae</taxon>
        <taxon>Streptophyta</taxon>
        <taxon>Embryophyta</taxon>
        <taxon>Tracheophyta</taxon>
        <taxon>Spermatophyta</taxon>
        <taxon>Magnoliopsida</taxon>
        <taxon>eudicotyledons</taxon>
        <taxon>Gunneridae</taxon>
        <taxon>Pentapetalae</taxon>
        <taxon>rosids</taxon>
        <taxon>fabids</taxon>
        <taxon>Malpighiales</taxon>
        <taxon>Salicaceae</taxon>
        <taxon>Saliceae</taxon>
        <taxon>Salix</taxon>
    </lineage>
</organism>
<sequence>MNAYNVKFNEGHGTRFGLYRGIMSRGLSLSRATKSNLHREKDEHTGDGDRACLVSSGQHEQDVQNEFSKGSEHCPFSRTIVAKKLPCPLVHKLRISNVINCIV</sequence>
<reference evidence="2" key="1">
    <citation type="submission" date="2019-03" db="EMBL/GenBank/DDBJ databases">
        <authorList>
            <person name="Mank J."/>
            <person name="Almeida P."/>
        </authorList>
    </citation>
    <scope>NUCLEOTIDE SEQUENCE</scope>
    <source>
        <strain evidence="2">78183</strain>
    </source>
</reference>
<name>A0A6N2ML85_SALVM</name>
<feature type="region of interest" description="Disordered" evidence="1">
    <location>
        <begin position="31"/>
        <end position="50"/>
    </location>
</feature>
<accession>A0A6N2ML85</accession>
<evidence type="ECO:0000256" key="1">
    <source>
        <dbReference type="SAM" id="MobiDB-lite"/>
    </source>
</evidence>
<evidence type="ECO:0000313" key="2">
    <source>
        <dbReference type="EMBL" id="VFU50432.1"/>
    </source>
</evidence>
<dbReference type="AlphaFoldDB" id="A0A6N2ML85"/>
<dbReference type="EMBL" id="CAADRP010001730">
    <property type="protein sequence ID" value="VFU50432.1"/>
    <property type="molecule type" value="Genomic_DNA"/>
</dbReference>